<dbReference type="RefSeq" id="XP_003291371.1">
    <property type="nucleotide sequence ID" value="XM_003291323.1"/>
</dbReference>
<dbReference type="InParanoid" id="F0ZVC7"/>
<dbReference type="VEuPathDB" id="AmoebaDB:DICPUDRAFT_98986"/>
<gene>
    <name evidence="1" type="ORF">DICPUDRAFT_98986</name>
</gene>
<evidence type="ECO:0000313" key="1">
    <source>
        <dbReference type="EMBL" id="EGC32121.1"/>
    </source>
</evidence>
<dbReference type="KEGG" id="dpp:DICPUDRAFT_98986"/>
<accession>F0ZVC7</accession>
<protein>
    <submittedName>
        <fullName evidence="1">Uncharacterized protein</fullName>
    </submittedName>
</protein>
<dbReference type="EMBL" id="GL871211">
    <property type="protein sequence ID" value="EGC32121.1"/>
    <property type="molecule type" value="Genomic_DNA"/>
</dbReference>
<proteinExistence type="predicted"/>
<evidence type="ECO:0000313" key="2">
    <source>
        <dbReference type="Proteomes" id="UP000001064"/>
    </source>
</evidence>
<dbReference type="AlphaFoldDB" id="F0ZVC7"/>
<dbReference type="Proteomes" id="UP000001064">
    <property type="component" value="Unassembled WGS sequence"/>
</dbReference>
<keyword evidence="2" id="KW-1185">Reference proteome</keyword>
<dbReference type="FunCoup" id="F0ZVC7">
    <property type="interactions" value="1"/>
</dbReference>
<sequence length="470" mass="55017">MEHNNLKRKREEFEQSNNEINFNLLAFKEILVYLSYDCSFNRLLELSLISKQSFTTIKYLITHQQNLIKFYPEIKVLNKYINNDNNSNINNNKLIDFKEMEELKLKTKKGSYNNKEFNKLKSNLIEKCGKNLKKVQIIDYINYDPYYENPTEDGFYQFNKLNLDWNRDEGPNSYESEFDEDDDDAEIDSFEFSFEFLSRYPNIKKLSMTTMTSDMDLHIYKLAGILKNSSKTLETINFQFHNTAPSFVIQALESRSPVIKSLSVRLGTFLYKLYGETTKENNKIKDTSKMVSQLFKKANISANTTLMKLKLRKNVDTHKSPNNKDPSEFLSNLIGNTKLKKLGLELFELNGADDYKLLSPLIQIPNISSLYCNPESIESFLQHCNENENIKTLTIFKDFNSKFKMDTQKEKTLLSCFSNFFNQNRSLHNLVVVHNELFSNDQLLLDVLNSSKNNNNLIIKFKKINKNLIM</sequence>
<reference evidence="2" key="1">
    <citation type="journal article" date="2011" name="Genome Biol.">
        <title>Comparative genomics of the social amoebae Dictyostelium discoideum and Dictyostelium purpureum.</title>
        <authorList>
            <consortium name="US DOE Joint Genome Institute (JGI-PGF)"/>
            <person name="Sucgang R."/>
            <person name="Kuo A."/>
            <person name="Tian X."/>
            <person name="Salerno W."/>
            <person name="Parikh A."/>
            <person name="Feasley C.L."/>
            <person name="Dalin E."/>
            <person name="Tu H."/>
            <person name="Huang E."/>
            <person name="Barry K."/>
            <person name="Lindquist E."/>
            <person name="Shapiro H."/>
            <person name="Bruce D."/>
            <person name="Schmutz J."/>
            <person name="Salamov A."/>
            <person name="Fey P."/>
            <person name="Gaudet P."/>
            <person name="Anjard C."/>
            <person name="Babu M.M."/>
            <person name="Basu S."/>
            <person name="Bushmanova Y."/>
            <person name="van der Wel H."/>
            <person name="Katoh-Kurasawa M."/>
            <person name="Dinh C."/>
            <person name="Coutinho P.M."/>
            <person name="Saito T."/>
            <person name="Elias M."/>
            <person name="Schaap P."/>
            <person name="Kay R.R."/>
            <person name="Henrissat B."/>
            <person name="Eichinger L."/>
            <person name="Rivero F."/>
            <person name="Putnam N.H."/>
            <person name="West C.M."/>
            <person name="Loomis W.F."/>
            <person name="Chisholm R.L."/>
            <person name="Shaulsky G."/>
            <person name="Strassmann J.E."/>
            <person name="Queller D.C."/>
            <person name="Kuspa A."/>
            <person name="Grigoriev I.V."/>
        </authorList>
    </citation>
    <scope>NUCLEOTIDE SEQUENCE [LARGE SCALE GENOMIC DNA]</scope>
    <source>
        <strain evidence="2">QSDP1</strain>
    </source>
</reference>
<organism evidence="1 2">
    <name type="scientific">Dictyostelium purpureum</name>
    <name type="common">Slime mold</name>
    <dbReference type="NCBI Taxonomy" id="5786"/>
    <lineage>
        <taxon>Eukaryota</taxon>
        <taxon>Amoebozoa</taxon>
        <taxon>Evosea</taxon>
        <taxon>Eumycetozoa</taxon>
        <taxon>Dictyostelia</taxon>
        <taxon>Dictyosteliales</taxon>
        <taxon>Dictyosteliaceae</taxon>
        <taxon>Dictyostelium</taxon>
    </lineage>
</organism>
<dbReference type="OMA" id="CDESPPE"/>
<dbReference type="GeneID" id="10507542"/>
<name>F0ZVC7_DICPU</name>
<dbReference type="eggNOG" id="ENOG502RH8K">
    <property type="taxonomic scope" value="Eukaryota"/>
</dbReference>